<evidence type="ECO:0000313" key="2">
    <source>
        <dbReference type="EMBL" id="SEJ51620.1"/>
    </source>
</evidence>
<dbReference type="Pfam" id="PF03480">
    <property type="entry name" value="DctP"/>
    <property type="match status" value="1"/>
</dbReference>
<sequence length="327" mass="36833">MMRKTVLLLLVISLLVLISGCGSSDKEKNATIILKANDVHTDDYPTTQSTKYMGKLLEERSNGRIKLQIYSDGQLGDGKVIEDAMAEGVIDIDREGIDRYASQIPTLQAFIMPYVFRDSAHVWRVLEGSIGERVKSELKDKDKVVLAFYDSGMRSFYAMKPIMKPEDLNGMQLRVLSGDVFENMLGILQAQSVPLAYNDIYPALQVGKITGAENNIPSYLSAKHFEIAKYYTLDEHMAIPEILFISKQSWDKLSPDDQKLVAECGAEAGQYERKLWDDFTKKGMDELQKQGVQFIKPDKAAFTNAMQPLYAKYPNLVPIIKEIQAVQ</sequence>
<reference evidence="2 3" key="1">
    <citation type="submission" date="2016-10" db="EMBL/GenBank/DDBJ databases">
        <authorList>
            <person name="de Groot N.N."/>
        </authorList>
    </citation>
    <scope>NUCLEOTIDE SEQUENCE [LARGE SCALE GENOMIC DNA]</scope>
    <source>
        <strain evidence="2 3">DSM 2179</strain>
    </source>
</reference>
<dbReference type="AlphaFoldDB" id="A0A1H6ZPU9"/>
<protein>
    <submittedName>
        <fullName evidence="2">Tripartite ATP-independent transporter solute receptor, DctP family</fullName>
    </submittedName>
</protein>
<dbReference type="PROSITE" id="PS51257">
    <property type="entry name" value="PROKAR_LIPOPROTEIN"/>
    <property type="match status" value="1"/>
</dbReference>
<dbReference type="CDD" id="cd13671">
    <property type="entry name" value="PBP2_TRAP_SBP_like_3"/>
    <property type="match status" value="1"/>
</dbReference>
<dbReference type="Gene3D" id="3.40.190.170">
    <property type="entry name" value="Bacterial extracellular solute-binding protein, family 7"/>
    <property type="match status" value="1"/>
</dbReference>
<dbReference type="STRING" id="84035.SAMN05660742_10977"/>
<dbReference type="PANTHER" id="PTHR33376">
    <property type="match status" value="1"/>
</dbReference>
<keyword evidence="1" id="KW-0732">Signal</keyword>
<organism evidence="2 3">
    <name type="scientific">Propionispira arboris</name>
    <dbReference type="NCBI Taxonomy" id="84035"/>
    <lineage>
        <taxon>Bacteria</taxon>
        <taxon>Bacillati</taxon>
        <taxon>Bacillota</taxon>
        <taxon>Negativicutes</taxon>
        <taxon>Selenomonadales</taxon>
        <taxon>Selenomonadaceae</taxon>
        <taxon>Propionispira</taxon>
    </lineage>
</organism>
<dbReference type="NCBIfam" id="TIGR00787">
    <property type="entry name" value="dctP"/>
    <property type="match status" value="1"/>
</dbReference>
<dbReference type="GO" id="GO:0055085">
    <property type="term" value="P:transmembrane transport"/>
    <property type="evidence" value="ECO:0007669"/>
    <property type="project" value="InterPro"/>
</dbReference>
<evidence type="ECO:0000313" key="3">
    <source>
        <dbReference type="Proteomes" id="UP000199662"/>
    </source>
</evidence>
<evidence type="ECO:0000256" key="1">
    <source>
        <dbReference type="ARBA" id="ARBA00022729"/>
    </source>
</evidence>
<dbReference type="InterPro" id="IPR004682">
    <property type="entry name" value="TRAP_DctP"/>
</dbReference>
<name>A0A1H6ZPU9_9FIRM</name>
<dbReference type="InterPro" id="IPR018389">
    <property type="entry name" value="DctP_fam"/>
</dbReference>
<dbReference type="EMBL" id="FNZK01000009">
    <property type="protein sequence ID" value="SEJ51620.1"/>
    <property type="molecule type" value="Genomic_DNA"/>
</dbReference>
<dbReference type="InterPro" id="IPR038404">
    <property type="entry name" value="TRAP_DctP_sf"/>
</dbReference>
<keyword evidence="3" id="KW-1185">Reference proteome</keyword>
<dbReference type="Proteomes" id="UP000199662">
    <property type="component" value="Unassembled WGS sequence"/>
</dbReference>
<accession>A0A1H6ZPU9</accession>
<dbReference type="RefSeq" id="WP_177177548.1">
    <property type="nucleotide sequence ID" value="NZ_FNZK01000009.1"/>
</dbReference>
<dbReference type="PANTHER" id="PTHR33376:SF2">
    <property type="entry name" value="DICARBOXYLATE-BINDING PERIPLASMIC PROTEIN"/>
    <property type="match status" value="1"/>
</dbReference>
<dbReference type="GO" id="GO:0030288">
    <property type="term" value="C:outer membrane-bounded periplasmic space"/>
    <property type="evidence" value="ECO:0007669"/>
    <property type="project" value="InterPro"/>
</dbReference>
<proteinExistence type="predicted"/>
<gene>
    <name evidence="2" type="ORF">SAMN05660742_10977</name>
</gene>
<dbReference type="PIRSF" id="PIRSF006470">
    <property type="entry name" value="DctB"/>
    <property type="match status" value="1"/>
</dbReference>
<dbReference type="NCBIfam" id="NF037995">
    <property type="entry name" value="TRAP_S1"/>
    <property type="match status" value="1"/>
</dbReference>
<dbReference type="GO" id="GO:0030246">
    <property type="term" value="F:carbohydrate binding"/>
    <property type="evidence" value="ECO:0007669"/>
    <property type="project" value="TreeGrafter"/>
</dbReference>
<keyword evidence="2" id="KW-0675">Receptor</keyword>